<evidence type="ECO:0000256" key="4">
    <source>
        <dbReference type="ARBA" id="ARBA00022801"/>
    </source>
</evidence>
<keyword evidence="4" id="KW-0378">Hydrolase</keyword>
<comment type="caution">
    <text evidence="8">The sequence shown here is derived from an EMBL/GenBank/DDBJ whole genome shotgun (WGS) entry which is preliminary data.</text>
</comment>
<reference evidence="8 9" key="1">
    <citation type="submission" date="2024-10" db="EMBL/GenBank/DDBJ databases">
        <title>The Natural Products Discovery Center: Release of the First 8490 Sequenced Strains for Exploring Actinobacteria Biosynthetic Diversity.</title>
        <authorList>
            <person name="Kalkreuter E."/>
            <person name="Kautsar S.A."/>
            <person name="Yang D."/>
            <person name="Bader C.D."/>
            <person name="Teijaro C.N."/>
            <person name="Fluegel L."/>
            <person name="Davis C.M."/>
            <person name="Simpson J.R."/>
            <person name="Lauterbach L."/>
            <person name="Steele A.D."/>
            <person name="Gui C."/>
            <person name="Meng S."/>
            <person name="Li G."/>
            <person name="Viehrig K."/>
            <person name="Ye F."/>
            <person name="Su P."/>
            <person name="Kiefer A.F."/>
            <person name="Nichols A."/>
            <person name="Cepeda A.J."/>
            <person name="Yan W."/>
            <person name="Fan B."/>
            <person name="Jiang Y."/>
            <person name="Adhikari A."/>
            <person name="Zheng C.-J."/>
            <person name="Schuster L."/>
            <person name="Cowan T.M."/>
            <person name="Smanski M.J."/>
            <person name="Chevrette M.G."/>
            <person name="De Carvalho L.P.S."/>
            <person name="Shen B."/>
        </authorList>
    </citation>
    <scope>NUCLEOTIDE SEQUENCE [LARGE SCALE GENOMIC DNA]</scope>
    <source>
        <strain evidence="8 9">NPDC001281</strain>
    </source>
</reference>
<evidence type="ECO:0000256" key="3">
    <source>
        <dbReference type="ARBA" id="ARBA00012027"/>
    </source>
</evidence>
<sequence length="346" mass="36835">MSDPHQSTTYTTDRLTVFFQSARCGLQADLGGHLAGFIAVAQQRLDVAIYDLRDPGVLTALKNAADRGVALRLLYDAGPAQHGGPVADPKPGTTGDAIKQAGLAPYATPYPEQARQLMHNKFLVRDETTVWTGSANFTTGGLQLQDNNCLTITSPELAAAYTTEFEALQAAMPHALAADPTTPITIDGVQIQAQFAPEAGEGIEDRIIAAMTGAQRLRMAAFLVSDPGILHALAALNTAGADLAGVYDPGGMADARRGSHQDPALFWFTDDPRFAAAPSHPYTPGKEQDFMHNKVLVIDGHTVVTGSYNFSEHAEANAENTLILTDSALATAYEAYIDTLLATYHL</sequence>
<keyword evidence="9" id="KW-1185">Reference proteome</keyword>
<dbReference type="Pfam" id="PF13091">
    <property type="entry name" value="PLDc_2"/>
    <property type="match status" value="2"/>
</dbReference>
<evidence type="ECO:0000313" key="8">
    <source>
        <dbReference type="EMBL" id="MFF4776533.1"/>
    </source>
</evidence>
<organism evidence="8 9">
    <name type="scientific">Microtetraspora fusca</name>
    <dbReference type="NCBI Taxonomy" id="1997"/>
    <lineage>
        <taxon>Bacteria</taxon>
        <taxon>Bacillati</taxon>
        <taxon>Actinomycetota</taxon>
        <taxon>Actinomycetes</taxon>
        <taxon>Streptosporangiales</taxon>
        <taxon>Streptosporangiaceae</taxon>
        <taxon>Microtetraspora</taxon>
    </lineage>
</organism>
<keyword evidence="6" id="KW-0443">Lipid metabolism</keyword>
<dbReference type="InterPro" id="IPR025202">
    <property type="entry name" value="PLD-like_dom"/>
</dbReference>
<dbReference type="SUPFAM" id="SSF56024">
    <property type="entry name" value="Phospholipase D/nuclease"/>
    <property type="match status" value="2"/>
</dbReference>
<dbReference type="RefSeq" id="WP_387344930.1">
    <property type="nucleotide sequence ID" value="NZ_JBIAXI010000018.1"/>
</dbReference>
<dbReference type="SMART" id="SM00155">
    <property type="entry name" value="PLDc"/>
    <property type="match status" value="2"/>
</dbReference>
<evidence type="ECO:0000256" key="5">
    <source>
        <dbReference type="ARBA" id="ARBA00022963"/>
    </source>
</evidence>
<evidence type="ECO:0000256" key="6">
    <source>
        <dbReference type="ARBA" id="ARBA00023098"/>
    </source>
</evidence>
<comment type="similarity">
    <text evidence="2">Belongs to the phospholipase D family.</text>
</comment>
<feature type="domain" description="PLD phosphodiesterase" evidence="7">
    <location>
        <begin position="114"/>
        <end position="141"/>
    </location>
</feature>
<dbReference type="PROSITE" id="PS50035">
    <property type="entry name" value="PLD"/>
    <property type="match status" value="2"/>
</dbReference>
<dbReference type="PANTHER" id="PTHR43856:SF1">
    <property type="entry name" value="MITOCHONDRIAL CARDIOLIPIN HYDROLASE"/>
    <property type="match status" value="1"/>
</dbReference>
<name>A0ABW6VBZ5_MICFU</name>
<accession>A0ABW6VBZ5</accession>
<comment type="catalytic activity">
    <reaction evidence="1">
        <text>a 1,2-diacyl-sn-glycero-3-phosphocholine + H2O = a 1,2-diacyl-sn-glycero-3-phosphate + choline + H(+)</text>
        <dbReference type="Rhea" id="RHEA:14445"/>
        <dbReference type="ChEBI" id="CHEBI:15354"/>
        <dbReference type="ChEBI" id="CHEBI:15377"/>
        <dbReference type="ChEBI" id="CHEBI:15378"/>
        <dbReference type="ChEBI" id="CHEBI:57643"/>
        <dbReference type="ChEBI" id="CHEBI:58608"/>
        <dbReference type="EC" id="3.1.4.4"/>
    </reaction>
</comment>
<dbReference type="EC" id="3.1.4.4" evidence="3"/>
<protein>
    <recommendedName>
        <fullName evidence="3">phospholipase D</fullName>
        <ecNumber evidence="3">3.1.4.4</ecNumber>
    </recommendedName>
</protein>
<dbReference type="Proteomes" id="UP001602119">
    <property type="component" value="Unassembled WGS sequence"/>
</dbReference>
<evidence type="ECO:0000256" key="2">
    <source>
        <dbReference type="ARBA" id="ARBA00008664"/>
    </source>
</evidence>
<dbReference type="InterPro" id="IPR001736">
    <property type="entry name" value="PLipase_D/transphosphatidylase"/>
</dbReference>
<dbReference type="InterPro" id="IPR051406">
    <property type="entry name" value="PLD_domain"/>
</dbReference>
<evidence type="ECO:0000313" key="9">
    <source>
        <dbReference type="Proteomes" id="UP001602119"/>
    </source>
</evidence>
<dbReference type="CDD" id="cd09116">
    <property type="entry name" value="PLDc_Nuc_like"/>
    <property type="match status" value="1"/>
</dbReference>
<feature type="domain" description="PLD phosphodiesterase" evidence="7">
    <location>
        <begin position="287"/>
        <end position="314"/>
    </location>
</feature>
<proteinExistence type="inferred from homology"/>
<keyword evidence="5" id="KW-0442">Lipid degradation</keyword>
<dbReference type="EMBL" id="JBIAXI010000018">
    <property type="protein sequence ID" value="MFF4776533.1"/>
    <property type="molecule type" value="Genomic_DNA"/>
</dbReference>
<dbReference type="PANTHER" id="PTHR43856">
    <property type="entry name" value="CARDIOLIPIN HYDROLASE"/>
    <property type="match status" value="1"/>
</dbReference>
<gene>
    <name evidence="8" type="ORF">ACFY05_27090</name>
</gene>
<evidence type="ECO:0000259" key="7">
    <source>
        <dbReference type="PROSITE" id="PS50035"/>
    </source>
</evidence>
<dbReference type="Gene3D" id="3.30.870.10">
    <property type="entry name" value="Endonuclease Chain A"/>
    <property type="match status" value="2"/>
</dbReference>
<evidence type="ECO:0000256" key="1">
    <source>
        <dbReference type="ARBA" id="ARBA00000798"/>
    </source>
</evidence>